<dbReference type="InParanoid" id="A0A165GZC9"/>
<accession>A0A165GZC9</accession>
<feature type="compositionally biased region" description="Basic and acidic residues" evidence="1">
    <location>
        <begin position="382"/>
        <end position="392"/>
    </location>
</feature>
<feature type="region of interest" description="Disordered" evidence="1">
    <location>
        <begin position="373"/>
        <end position="392"/>
    </location>
</feature>
<organism evidence="2 3">
    <name type="scientific">Calocera cornea HHB12733</name>
    <dbReference type="NCBI Taxonomy" id="1353952"/>
    <lineage>
        <taxon>Eukaryota</taxon>
        <taxon>Fungi</taxon>
        <taxon>Dikarya</taxon>
        <taxon>Basidiomycota</taxon>
        <taxon>Agaricomycotina</taxon>
        <taxon>Dacrymycetes</taxon>
        <taxon>Dacrymycetales</taxon>
        <taxon>Dacrymycetaceae</taxon>
        <taxon>Calocera</taxon>
    </lineage>
</organism>
<dbReference type="AlphaFoldDB" id="A0A165GZC9"/>
<reference evidence="2 3" key="1">
    <citation type="journal article" date="2016" name="Mol. Biol. Evol.">
        <title>Comparative Genomics of Early-Diverging Mushroom-Forming Fungi Provides Insights into the Origins of Lignocellulose Decay Capabilities.</title>
        <authorList>
            <person name="Nagy L.G."/>
            <person name="Riley R."/>
            <person name="Tritt A."/>
            <person name="Adam C."/>
            <person name="Daum C."/>
            <person name="Floudas D."/>
            <person name="Sun H."/>
            <person name="Yadav J.S."/>
            <person name="Pangilinan J."/>
            <person name="Larsson K.H."/>
            <person name="Matsuura K."/>
            <person name="Barry K."/>
            <person name="Labutti K."/>
            <person name="Kuo R."/>
            <person name="Ohm R.A."/>
            <person name="Bhattacharya S.S."/>
            <person name="Shirouzu T."/>
            <person name="Yoshinaga Y."/>
            <person name="Martin F.M."/>
            <person name="Grigoriev I.V."/>
            <person name="Hibbett D.S."/>
        </authorList>
    </citation>
    <scope>NUCLEOTIDE SEQUENCE [LARGE SCALE GENOMIC DNA]</scope>
    <source>
        <strain evidence="2 3">HHB12733</strain>
    </source>
</reference>
<sequence>MSSIIALTVGAPYNPFRPFSDVKVLVSPVGQLGLGLAKTLPKRSPLSWLLSLTTFAPAHGITGCIASHTGLLDPMAGYGILGAAPLLAGLDDLRLAYEKEVAHDSPDRLDIITPIDLQSEPNLASPLNSADEAIDPPLSVLQDEAPVQDANAALGNALEWGFSALPLATPGPTTMELTDLDRQVHTSEAGAHIPLVQEDAGLNITNISVGSEDNTRNTLLADAFMDRPSLEDSCDVDIIDTEMTDSGEIIVSTSLPRLTISLVDNTPIEGPPDLTFSWSSPPSSPDSYIDTPSFVTITLTDWDDEEHETEVLATSSILTSPLCTPMERSSRYMHHESSHEERLHTNVQDSFYGSEDEDSVVEEMERQLCDGETLADSLPGHSHPDAPSKEEPPASLFYVTETGSILQWMYTDPDVPAFEWWIRTERDGTENPEFTYGVGDGWVVAYPEEDYDSVRSEYLSLRGNVIRADPLPALHLYEEEEDEEEAHY</sequence>
<evidence type="ECO:0000256" key="1">
    <source>
        <dbReference type="SAM" id="MobiDB-lite"/>
    </source>
</evidence>
<name>A0A165GZC9_9BASI</name>
<protein>
    <submittedName>
        <fullName evidence="2">Uncharacterized protein</fullName>
    </submittedName>
</protein>
<keyword evidence="3" id="KW-1185">Reference proteome</keyword>
<gene>
    <name evidence="2" type="ORF">CALCODRAFT_554640</name>
</gene>
<evidence type="ECO:0000313" key="2">
    <source>
        <dbReference type="EMBL" id="KZT58675.1"/>
    </source>
</evidence>
<dbReference type="EMBL" id="KV423948">
    <property type="protein sequence ID" value="KZT58675.1"/>
    <property type="molecule type" value="Genomic_DNA"/>
</dbReference>
<dbReference type="Proteomes" id="UP000076842">
    <property type="component" value="Unassembled WGS sequence"/>
</dbReference>
<evidence type="ECO:0000313" key="3">
    <source>
        <dbReference type="Proteomes" id="UP000076842"/>
    </source>
</evidence>
<proteinExistence type="predicted"/>